<dbReference type="Proteomes" id="UP000296862">
    <property type="component" value="Chromosome"/>
</dbReference>
<evidence type="ECO:0000313" key="8">
    <source>
        <dbReference type="Proteomes" id="UP000296862"/>
    </source>
</evidence>
<keyword evidence="8" id="KW-1185">Reference proteome</keyword>
<evidence type="ECO:0000256" key="4">
    <source>
        <dbReference type="ARBA" id="ARBA00023136"/>
    </source>
</evidence>
<sequence length="444" mass="51858">MKNNYPFFKFFSLKTNQELNKETPLYLLIFVLLSIPLPHSVNSIAIGLLVFSTFFFFKKQNFKIDYTLLFPILLYLLMLLSYFWTIDKSLTLPALSKELPFLLIPLCFIIFGGISKYQKQLILQVYSYGILVYALFYLVKATIRYFSSHDSSVFFYHELVTKDVNAIHVSVYMAISFFYFYTKPIKKIIDFLCIGILLLMVILLSSQNIIIAFIGLIIVYHLFYSKLSKQLRLKNLIVFLILVLSLGFIGSIKDKLHHEYETIMTDSTVNDVISKENKTTFYNVSIKQAWTNTVFNQNDFFPGTAFRVYQFRIFLEMMNEDNIFWKGYGLNASYPKIEAKGVAYHVYQGDDSSDGYQKMNFHNQYVQNFADLGVFGFLLIVIMLFINVKNAIKTKDFVNFAFAFLMISLFLTESFLWRQRGVVFFTMMYCLFNSGINQKNPSVE</sequence>
<evidence type="ECO:0000256" key="2">
    <source>
        <dbReference type="ARBA" id="ARBA00022692"/>
    </source>
</evidence>
<dbReference type="EMBL" id="CP038810">
    <property type="protein sequence ID" value="QBZ97130.1"/>
    <property type="molecule type" value="Genomic_DNA"/>
</dbReference>
<dbReference type="AlphaFoldDB" id="A0A4P7PSC1"/>
<feature type="transmembrane region" description="Helical" evidence="5">
    <location>
        <begin position="368"/>
        <end position="386"/>
    </location>
</feature>
<dbReference type="GO" id="GO:0016020">
    <property type="term" value="C:membrane"/>
    <property type="evidence" value="ECO:0007669"/>
    <property type="project" value="UniProtKB-SubCell"/>
</dbReference>
<dbReference type="InterPro" id="IPR007016">
    <property type="entry name" value="O-antigen_ligase-rel_domated"/>
</dbReference>
<dbReference type="OrthoDB" id="1093278at2"/>
<feature type="transmembrane region" description="Helical" evidence="5">
    <location>
        <begin position="194"/>
        <end position="223"/>
    </location>
</feature>
<evidence type="ECO:0000256" key="1">
    <source>
        <dbReference type="ARBA" id="ARBA00004141"/>
    </source>
</evidence>
<reference evidence="7 8" key="1">
    <citation type="submission" date="2019-04" db="EMBL/GenBank/DDBJ databases">
        <title>Flavobacterium sp. GS03.</title>
        <authorList>
            <person name="Kim H."/>
        </authorList>
    </citation>
    <scope>NUCLEOTIDE SEQUENCE [LARGE SCALE GENOMIC DNA]</scope>
    <source>
        <strain evidence="7 8">GS03</strain>
    </source>
</reference>
<feature type="transmembrane region" description="Helical" evidence="5">
    <location>
        <begin position="166"/>
        <end position="182"/>
    </location>
</feature>
<keyword evidence="4 5" id="KW-0472">Membrane</keyword>
<feature type="transmembrane region" description="Helical" evidence="5">
    <location>
        <begin position="25"/>
        <end position="56"/>
    </location>
</feature>
<feature type="transmembrane region" description="Helical" evidence="5">
    <location>
        <begin position="98"/>
        <end position="114"/>
    </location>
</feature>
<keyword evidence="2 5" id="KW-0812">Transmembrane</keyword>
<dbReference type="Pfam" id="PF04932">
    <property type="entry name" value="Wzy_C"/>
    <property type="match status" value="1"/>
</dbReference>
<feature type="domain" description="O-antigen ligase-related" evidence="6">
    <location>
        <begin position="195"/>
        <end position="381"/>
    </location>
</feature>
<proteinExistence type="predicted"/>
<evidence type="ECO:0000313" key="7">
    <source>
        <dbReference type="EMBL" id="QBZ97130.1"/>
    </source>
</evidence>
<evidence type="ECO:0000256" key="3">
    <source>
        <dbReference type="ARBA" id="ARBA00022989"/>
    </source>
</evidence>
<accession>A0A4P7PSC1</accession>
<evidence type="ECO:0000259" key="6">
    <source>
        <dbReference type="Pfam" id="PF04932"/>
    </source>
</evidence>
<keyword evidence="3 5" id="KW-1133">Transmembrane helix</keyword>
<evidence type="ECO:0000256" key="5">
    <source>
        <dbReference type="SAM" id="Phobius"/>
    </source>
</evidence>
<comment type="subcellular location">
    <subcellularLocation>
        <location evidence="1">Membrane</location>
        <topology evidence="1">Multi-pass membrane protein</topology>
    </subcellularLocation>
</comment>
<dbReference type="RefSeq" id="WP_136151104.1">
    <property type="nucleotide sequence ID" value="NZ_CP038810.1"/>
</dbReference>
<name>A0A4P7PSC1_9FLAO</name>
<protein>
    <recommendedName>
        <fullName evidence="6">O-antigen ligase-related domain-containing protein</fullName>
    </recommendedName>
</protein>
<dbReference type="KEGG" id="fsn:GS03_00616"/>
<feature type="transmembrane region" description="Helical" evidence="5">
    <location>
        <begin position="126"/>
        <end position="146"/>
    </location>
</feature>
<organism evidence="7 8">
    <name type="scientific">Flavobacterium sangjuense</name>
    <dbReference type="NCBI Taxonomy" id="2518177"/>
    <lineage>
        <taxon>Bacteria</taxon>
        <taxon>Pseudomonadati</taxon>
        <taxon>Bacteroidota</taxon>
        <taxon>Flavobacteriia</taxon>
        <taxon>Flavobacteriales</taxon>
        <taxon>Flavobacteriaceae</taxon>
        <taxon>Flavobacterium</taxon>
    </lineage>
</organism>
<feature type="transmembrane region" description="Helical" evidence="5">
    <location>
        <begin position="235"/>
        <end position="252"/>
    </location>
</feature>
<feature type="transmembrane region" description="Helical" evidence="5">
    <location>
        <begin position="398"/>
        <end position="417"/>
    </location>
</feature>
<feature type="transmembrane region" description="Helical" evidence="5">
    <location>
        <begin position="68"/>
        <end position="86"/>
    </location>
</feature>
<gene>
    <name evidence="7" type="ORF">GS03_00616</name>
</gene>